<dbReference type="PROSITE" id="PS51318">
    <property type="entry name" value="TAT"/>
    <property type="match status" value="1"/>
</dbReference>
<comment type="caution">
    <text evidence="2">The sequence shown here is derived from an EMBL/GenBank/DDBJ whole genome shotgun (WGS) entry which is preliminary data.</text>
</comment>
<dbReference type="Pfam" id="PF15892">
    <property type="entry name" value="BNR_4"/>
    <property type="match status" value="1"/>
</dbReference>
<proteinExistence type="predicted"/>
<feature type="signal peptide" evidence="1">
    <location>
        <begin position="1"/>
        <end position="29"/>
    </location>
</feature>
<evidence type="ECO:0000256" key="1">
    <source>
        <dbReference type="SAM" id="SignalP"/>
    </source>
</evidence>
<evidence type="ECO:0000313" key="3">
    <source>
        <dbReference type="Proteomes" id="UP001596137"/>
    </source>
</evidence>
<reference evidence="3" key="1">
    <citation type="journal article" date="2019" name="Int. J. Syst. Evol. Microbiol.">
        <title>The Global Catalogue of Microorganisms (GCM) 10K type strain sequencing project: providing services to taxonomists for standard genome sequencing and annotation.</title>
        <authorList>
            <consortium name="The Broad Institute Genomics Platform"/>
            <consortium name="The Broad Institute Genome Sequencing Center for Infectious Disease"/>
            <person name="Wu L."/>
            <person name="Ma J."/>
        </authorList>
    </citation>
    <scope>NUCLEOTIDE SEQUENCE [LARGE SCALE GENOMIC DNA]</scope>
    <source>
        <strain evidence="3">JCM 30346</strain>
    </source>
</reference>
<keyword evidence="3" id="KW-1185">Reference proteome</keyword>
<dbReference type="Proteomes" id="UP001596137">
    <property type="component" value="Unassembled WGS sequence"/>
</dbReference>
<sequence>MTDPLSRRRLLAAGGVLAAASLAARPAHALAGPAVTRLGDWTLDPSGLYFVSYDGLVNTQSFQLNGILTHGAYQYAAWYTANRSAVLARRALPGGAWQSFTLPHQLSADDSHNVISLGVSPADGRLHVAMDTHNSTVWYTRSPAGQATDSAWSAGRFESFQRGLGGLSLGTITYPQFLVAPNGRLQFSYRTGGSGNGVNRLAEYDGGTWRALGAWTSATGSYTARGVTSTTRNMYLHGLTYDTRGRLHAAFTWREGNTGVLCNGGGLANHDTGYVYSDDQGRTWRNDAGTQVATTGGTAVSVTSPGLVVDPMTVDHGLMNQEAQAADSAGRPHVIISYVPGRFTQCVSSYAAQRTSYARAFHVRKDASGAWRKTEIPFALGSTGRSRLVFDASDNAYVVLPFAKIAAASASGAYSDWRIVFDGAGHDAFGECLVDYARVASERVLSVMYQRRSTGTTPSPVRVIDFRLG</sequence>
<gene>
    <name evidence="2" type="ORF">ACFP1K_31975</name>
</gene>
<dbReference type="InterPro" id="IPR036278">
    <property type="entry name" value="Sialidase_sf"/>
</dbReference>
<organism evidence="2 3">
    <name type="scientific">Sphaerisporangium aureirubrum</name>
    <dbReference type="NCBI Taxonomy" id="1544736"/>
    <lineage>
        <taxon>Bacteria</taxon>
        <taxon>Bacillati</taxon>
        <taxon>Actinomycetota</taxon>
        <taxon>Actinomycetes</taxon>
        <taxon>Streptosporangiales</taxon>
        <taxon>Streptosporangiaceae</taxon>
        <taxon>Sphaerisporangium</taxon>
    </lineage>
</organism>
<name>A0ABW1NTM9_9ACTN</name>
<dbReference type="EMBL" id="JBHSRF010000070">
    <property type="protein sequence ID" value="MFC6085822.1"/>
    <property type="molecule type" value="Genomic_DNA"/>
</dbReference>
<protein>
    <submittedName>
        <fullName evidence="2">BNR repeat-containing protein</fullName>
    </submittedName>
</protein>
<accession>A0ABW1NTM9</accession>
<dbReference type="InterPro" id="IPR006311">
    <property type="entry name" value="TAT_signal"/>
</dbReference>
<evidence type="ECO:0000313" key="2">
    <source>
        <dbReference type="EMBL" id="MFC6085822.1"/>
    </source>
</evidence>
<dbReference type="RefSeq" id="WP_380760366.1">
    <property type="nucleotide sequence ID" value="NZ_JBHSRF010000070.1"/>
</dbReference>
<dbReference type="SUPFAM" id="SSF50939">
    <property type="entry name" value="Sialidases"/>
    <property type="match status" value="1"/>
</dbReference>
<keyword evidence="1" id="KW-0732">Signal</keyword>
<feature type="chain" id="PRO_5046950634" evidence="1">
    <location>
        <begin position="30"/>
        <end position="469"/>
    </location>
</feature>